<dbReference type="EMBL" id="FOPI01000049">
    <property type="protein sequence ID" value="SFG60353.1"/>
    <property type="molecule type" value="Genomic_DNA"/>
</dbReference>
<proteinExistence type="inferred from homology"/>
<gene>
    <name evidence="8" type="ORF">SAMN02910432_02002</name>
</gene>
<dbReference type="GO" id="GO:0005886">
    <property type="term" value="C:plasma membrane"/>
    <property type="evidence" value="ECO:0007669"/>
    <property type="project" value="UniProtKB-SubCell"/>
</dbReference>
<evidence type="ECO:0000256" key="4">
    <source>
        <dbReference type="ARBA" id="ARBA00022989"/>
    </source>
</evidence>
<feature type="transmembrane region" description="Helical" evidence="6">
    <location>
        <begin position="615"/>
        <end position="635"/>
    </location>
</feature>
<feature type="transmembrane region" description="Helical" evidence="6">
    <location>
        <begin position="147"/>
        <end position="169"/>
    </location>
</feature>
<feature type="transmembrane region" description="Helical" evidence="6">
    <location>
        <begin position="15"/>
        <end position="36"/>
    </location>
</feature>
<dbReference type="RefSeq" id="WP_046922310.1">
    <property type="nucleotide sequence ID" value="NZ_AYYL01000013.1"/>
</dbReference>
<dbReference type="InterPro" id="IPR027022">
    <property type="entry name" value="ABC_permease_BceB-typ"/>
</dbReference>
<feature type="domain" description="ABC3 transporter permease C-terminal" evidence="7">
    <location>
        <begin position="59"/>
        <end position="179"/>
    </location>
</feature>
<comment type="similarity">
    <text evidence="6">Belongs to the ABC-4 integral membrane protein family.</text>
</comment>
<keyword evidence="4 6" id="KW-1133">Transmembrane helix</keyword>
<dbReference type="PANTHER" id="PTHR46795">
    <property type="entry name" value="ABC TRANSPORTER PERMEASE-RELATED-RELATED"/>
    <property type="match status" value="1"/>
</dbReference>
<feature type="transmembrane region" description="Helical" evidence="6">
    <location>
        <begin position="228"/>
        <end position="254"/>
    </location>
</feature>
<feature type="transmembrane region" description="Helical" evidence="6">
    <location>
        <begin position="521"/>
        <end position="546"/>
    </location>
</feature>
<evidence type="ECO:0000256" key="3">
    <source>
        <dbReference type="ARBA" id="ARBA00022692"/>
    </source>
</evidence>
<dbReference type="PANTHER" id="PTHR46795:SF3">
    <property type="entry name" value="ABC TRANSPORTER PERMEASE"/>
    <property type="match status" value="1"/>
</dbReference>
<dbReference type="InterPro" id="IPR003838">
    <property type="entry name" value="ABC3_permease_C"/>
</dbReference>
<dbReference type="Pfam" id="PF02687">
    <property type="entry name" value="FtsX"/>
    <property type="match status" value="1"/>
</dbReference>
<dbReference type="GO" id="GO:0055085">
    <property type="term" value="P:transmembrane transport"/>
    <property type="evidence" value="ECO:0007669"/>
    <property type="project" value="UniProtKB-UniRule"/>
</dbReference>
<protein>
    <submittedName>
        <fullName evidence="8">Putative ABC transport system permease protein</fullName>
    </submittedName>
</protein>
<feature type="transmembrane region" description="Helical" evidence="6">
    <location>
        <begin position="580"/>
        <end position="603"/>
    </location>
</feature>
<sequence length="649" mass="73235">MLKLKLARQTISKNLQIYLPFLLANAVLVGINYIFFSMTTNKSLEKQNYGSGLIQLMNIGLVFTLAITFFFMIYINGIVSRRRNHELGLYSILGMTRSDLGKMIFFIDAIMFAASSFLGLVFGATFVKFVGLGLKKLLEMERLNVPVFSSVAAIICIGYFAAVYFILLLGDLWRLRSVNPLDLWKATNRREKEPRGSWVFGIAGVVALCTGYAIAVRMKVSMDAVTSFMLAVVLVVIGTYLVFIAFSIIFLKMLRKNKNFYYRRNHFISVSGMIYRMKQNGASLASICLLLTTALVAIVTTGTLRLSQEATLKLYNPYDVVMTKKTPISHSDKMMIQSKAKDNHVMVGKYVNMMMTEPIYGNFSGSTYSVSKTVDMSTENQLFAVPVADYNRIQKQNVHLAKNEILMCSSKGGYDKNRLTIKGKTYKVRHIDSFDFYFDYQRTIFKPIFVFAKDKTVCEQISGKWLYAMGYDISGKKSDLKKYTTGLENKFTTIVKKKNSQGTYMDSFADRPSVSEVFNQLFGGLLFIGIFVSIVMLIATVVVMYYKQVSEGYADRDRFKTMQQVGLSREETKSAINSQVLTVFMLPIIGAAVNVGFAIPAIQKMLVFLAMYDKLLLTKFGIVSLAVTFLGYVAVYKLTTNVYENIVNR</sequence>
<evidence type="ECO:0000256" key="5">
    <source>
        <dbReference type="ARBA" id="ARBA00023136"/>
    </source>
</evidence>
<keyword evidence="2 6" id="KW-1003">Cell membrane</keyword>
<feature type="transmembrane region" description="Helical" evidence="6">
    <location>
        <begin position="198"/>
        <end position="216"/>
    </location>
</feature>
<evidence type="ECO:0000256" key="2">
    <source>
        <dbReference type="ARBA" id="ARBA00022475"/>
    </source>
</evidence>
<keyword evidence="3 6" id="KW-0812">Transmembrane</keyword>
<feature type="transmembrane region" description="Helical" evidence="6">
    <location>
        <begin position="56"/>
        <end position="79"/>
    </location>
</feature>
<reference evidence="9" key="1">
    <citation type="submission" date="2016-10" db="EMBL/GenBank/DDBJ databases">
        <authorList>
            <person name="Varghese N."/>
            <person name="Submissions S."/>
        </authorList>
    </citation>
    <scope>NUCLEOTIDE SEQUENCE [LARGE SCALE GENOMIC DNA]</scope>
    <source>
        <strain evidence="9">DSM 20403</strain>
    </source>
</reference>
<evidence type="ECO:0000313" key="8">
    <source>
        <dbReference type="EMBL" id="SFG60353.1"/>
    </source>
</evidence>
<dbReference type="Proteomes" id="UP000182635">
    <property type="component" value="Unassembled WGS sequence"/>
</dbReference>
<feature type="transmembrane region" description="Helical" evidence="6">
    <location>
        <begin position="282"/>
        <end position="304"/>
    </location>
</feature>
<dbReference type="PIRSF" id="PIRSF018968">
    <property type="entry name" value="ABC_permease_BceB"/>
    <property type="match status" value="1"/>
</dbReference>
<dbReference type="OrthoDB" id="1705903at2"/>
<dbReference type="InterPro" id="IPR052536">
    <property type="entry name" value="ABC-4_Integral_Memb_Prot"/>
</dbReference>
<keyword evidence="6" id="KW-0813">Transport</keyword>
<keyword evidence="5 6" id="KW-0472">Membrane</keyword>
<accession>A0A1I2T5Z3</accession>
<evidence type="ECO:0000313" key="9">
    <source>
        <dbReference type="Proteomes" id="UP000182635"/>
    </source>
</evidence>
<evidence type="ECO:0000259" key="7">
    <source>
        <dbReference type="Pfam" id="PF02687"/>
    </source>
</evidence>
<name>A0A1I2T5Z3_9LACO</name>
<dbReference type="AlphaFoldDB" id="A0A1I2T5Z3"/>
<feature type="transmembrane region" description="Helical" evidence="6">
    <location>
        <begin position="100"/>
        <end position="127"/>
    </location>
</feature>
<organism evidence="8 9">
    <name type="scientific">Ligilactobacillus ruminis DSM 20403 = NBRC 102161</name>
    <dbReference type="NCBI Taxonomy" id="1423798"/>
    <lineage>
        <taxon>Bacteria</taxon>
        <taxon>Bacillati</taxon>
        <taxon>Bacillota</taxon>
        <taxon>Bacilli</taxon>
        <taxon>Lactobacillales</taxon>
        <taxon>Lactobacillaceae</taxon>
        <taxon>Ligilactobacillus</taxon>
    </lineage>
</organism>
<evidence type="ECO:0000256" key="6">
    <source>
        <dbReference type="PIRNR" id="PIRNR018968"/>
    </source>
</evidence>
<comment type="subcellular location">
    <subcellularLocation>
        <location evidence="1 6">Cell membrane</location>
        <topology evidence="1 6">Multi-pass membrane protein</topology>
    </subcellularLocation>
</comment>
<evidence type="ECO:0000256" key="1">
    <source>
        <dbReference type="ARBA" id="ARBA00004651"/>
    </source>
</evidence>